<sequence>MNSPRSGEAASGTSRYFPAMGGADAIGSRTVQILHRLTDGTHIAVWQLCLDSRDAAAQLYDWMHSKPERWDFWGRLSFRIGAEASGPLILAAAMSDEQERRATERERREREKSQARLASTITLYLFTPTKKRPYLGLERGNESDPFFVMKFDEKWERDRVSDWLAYQEGKFAEMERIFREFGQLALERHILAGMRATERESKLRGISAGGRRPLRFWRGE</sequence>
<name>A0ABU3ZRG9_9SPHN</name>
<gene>
    <name evidence="1" type="ORF">O0R41_00010</name>
</gene>
<reference evidence="2" key="1">
    <citation type="journal article" date="2022" name="J Environ Chem Eng">
        <title>Biodegradation of petroleum oil using a constructed nonpathogenic and heavy metal-tolerant bacterial consortium isolated from marine sponges.</title>
        <authorList>
            <person name="Dechsakulwatana C."/>
            <person name="Rungsihiranrut A."/>
            <person name="Muangchinda C."/>
            <person name="Ningthoujam R."/>
            <person name="Klankeo P."/>
            <person name="Pinyakong O."/>
        </authorList>
    </citation>
    <scope>NUCLEOTIDE SEQUENCE [LARGE SCALE GENOMIC DNA]</scope>
    <source>
        <strain evidence="2">MO2-4</strain>
    </source>
</reference>
<evidence type="ECO:0000313" key="2">
    <source>
        <dbReference type="Proteomes" id="UP001185984"/>
    </source>
</evidence>
<protein>
    <submittedName>
        <fullName evidence="1">Uncharacterized protein</fullName>
    </submittedName>
</protein>
<evidence type="ECO:0000313" key="1">
    <source>
        <dbReference type="EMBL" id="MDV5821987.1"/>
    </source>
</evidence>
<comment type="caution">
    <text evidence="1">The sequence shown here is derived from an EMBL/GenBank/DDBJ whole genome shotgun (WGS) entry which is preliminary data.</text>
</comment>
<accession>A0ABU3ZRG9</accession>
<dbReference type="EMBL" id="JAPTHD010000001">
    <property type="protein sequence ID" value="MDV5821987.1"/>
    <property type="molecule type" value="Genomic_DNA"/>
</dbReference>
<dbReference type="Proteomes" id="UP001185984">
    <property type="component" value="Unassembled WGS sequence"/>
</dbReference>
<proteinExistence type="predicted"/>
<organism evidence="1 2">
    <name type="scientific">Sphingobium naphthae</name>
    <dbReference type="NCBI Taxonomy" id="1886786"/>
    <lineage>
        <taxon>Bacteria</taxon>
        <taxon>Pseudomonadati</taxon>
        <taxon>Pseudomonadota</taxon>
        <taxon>Alphaproteobacteria</taxon>
        <taxon>Sphingomonadales</taxon>
        <taxon>Sphingomonadaceae</taxon>
        <taxon>Sphingobium</taxon>
    </lineage>
</organism>
<keyword evidence="2" id="KW-1185">Reference proteome</keyword>
<dbReference type="RefSeq" id="WP_228168179.1">
    <property type="nucleotide sequence ID" value="NZ_JAPTHD010000001.1"/>
</dbReference>